<organism evidence="2 3">
    <name type="scientific">Setaria italica</name>
    <name type="common">Foxtail millet</name>
    <name type="synonym">Panicum italicum</name>
    <dbReference type="NCBI Taxonomy" id="4555"/>
    <lineage>
        <taxon>Eukaryota</taxon>
        <taxon>Viridiplantae</taxon>
        <taxon>Streptophyta</taxon>
        <taxon>Embryophyta</taxon>
        <taxon>Tracheophyta</taxon>
        <taxon>Spermatophyta</taxon>
        <taxon>Magnoliopsida</taxon>
        <taxon>Liliopsida</taxon>
        <taxon>Poales</taxon>
        <taxon>Poaceae</taxon>
        <taxon>PACMAD clade</taxon>
        <taxon>Panicoideae</taxon>
        <taxon>Panicodae</taxon>
        <taxon>Paniceae</taxon>
        <taxon>Cenchrinae</taxon>
        <taxon>Setaria</taxon>
    </lineage>
</organism>
<name>K3Y448_SETIT</name>
<accession>K3Y448</accession>
<feature type="transmembrane region" description="Helical" evidence="1">
    <location>
        <begin position="6"/>
        <end position="26"/>
    </location>
</feature>
<keyword evidence="1" id="KW-0812">Transmembrane</keyword>
<evidence type="ECO:0000313" key="3">
    <source>
        <dbReference type="Proteomes" id="UP000004995"/>
    </source>
</evidence>
<keyword evidence="1" id="KW-0472">Membrane</keyword>
<dbReference type="HOGENOM" id="CLU_3400090_0_0_1"/>
<dbReference type="Proteomes" id="UP000004995">
    <property type="component" value="Unassembled WGS sequence"/>
</dbReference>
<protein>
    <submittedName>
        <fullName evidence="2">Uncharacterized protein</fullName>
    </submittedName>
</protein>
<dbReference type="EMBL" id="AGNK02002205">
    <property type="status" value="NOT_ANNOTATED_CDS"/>
    <property type="molecule type" value="Genomic_DNA"/>
</dbReference>
<reference evidence="3" key="1">
    <citation type="journal article" date="2012" name="Nat. Biotechnol.">
        <title>Reference genome sequence of the model plant Setaria.</title>
        <authorList>
            <person name="Bennetzen J.L."/>
            <person name="Schmutz J."/>
            <person name="Wang H."/>
            <person name="Percifield R."/>
            <person name="Hawkins J."/>
            <person name="Pontaroli A.C."/>
            <person name="Estep M."/>
            <person name="Feng L."/>
            <person name="Vaughn J.N."/>
            <person name="Grimwood J."/>
            <person name="Jenkins J."/>
            <person name="Barry K."/>
            <person name="Lindquist E."/>
            <person name="Hellsten U."/>
            <person name="Deshpande S."/>
            <person name="Wang X."/>
            <person name="Wu X."/>
            <person name="Mitros T."/>
            <person name="Triplett J."/>
            <person name="Yang X."/>
            <person name="Ye C.Y."/>
            <person name="Mauro-Herrera M."/>
            <person name="Wang L."/>
            <person name="Li P."/>
            <person name="Sharma M."/>
            <person name="Sharma R."/>
            <person name="Ronald P.C."/>
            <person name="Panaud O."/>
            <person name="Kellogg E.A."/>
            <person name="Brutnell T.P."/>
            <person name="Doust A.N."/>
            <person name="Tuskan G.A."/>
            <person name="Rokhsar D."/>
            <person name="Devos K.M."/>
        </authorList>
    </citation>
    <scope>NUCLEOTIDE SEQUENCE [LARGE SCALE GENOMIC DNA]</scope>
    <source>
        <strain evidence="3">cv. Yugu1</strain>
    </source>
</reference>
<evidence type="ECO:0000256" key="1">
    <source>
        <dbReference type="SAM" id="Phobius"/>
    </source>
</evidence>
<dbReference type="EnsemblPlants" id="KQL09324">
    <property type="protein sequence ID" value="KQL09324"/>
    <property type="gene ID" value="SETIT_008986mg"/>
</dbReference>
<dbReference type="Gramene" id="KQL09324">
    <property type="protein sequence ID" value="KQL09324"/>
    <property type="gene ID" value="SETIT_008986mg"/>
</dbReference>
<evidence type="ECO:0000313" key="2">
    <source>
        <dbReference type="EnsemblPlants" id="KQL09324"/>
    </source>
</evidence>
<keyword evidence="3" id="KW-1185">Reference proteome</keyword>
<reference evidence="2" key="2">
    <citation type="submission" date="2018-08" db="UniProtKB">
        <authorList>
            <consortium name="EnsemblPlants"/>
        </authorList>
    </citation>
    <scope>IDENTIFICATION</scope>
    <source>
        <strain evidence="2">Yugu1</strain>
    </source>
</reference>
<keyword evidence="1" id="KW-1133">Transmembrane helix</keyword>
<dbReference type="AlphaFoldDB" id="K3Y448"/>
<sequence>MSIMKFFFHMITLLFITNFLLMCCLVKRGFL</sequence>
<proteinExistence type="predicted"/>
<dbReference type="InParanoid" id="K3Y448"/>